<comment type="caution">
    <text evidence="2">The sequence shown here is derived from an EMBL/GenBank/DDBJ whole genome shotgun (WGS) entry which is preliminary data.</text>
</comment>
<dbReference type="InterPro" id="IPR027623">
    <property type="entry name" value="AmmeMemoSam_A"/>
</dbReference>
<dbReference type="Pfam" id="PF01871">
    <property type="entry name" value="AMMECR1"/>
    <property type="match status" value="1"/>
</dbReference>
<evidence type="ECO:0000313" key="3">
    <source>
        <dbReference type="Proteomes" id="UP000808761"/>
    </source>
</evidence>
<accession>A0A9D6UN29</accession>
<evidence type="ECO:0000313" key="2">
    <source>
        <dbReference type="EMBL" id="MBI5078988.1"/>
    </source>
</evidence>
<dbReference type="Gene3D" id="3.30.700.20">
    <property type="entry name" value="Hypothetical protein ph0010, domain 1"/>
    <property type="match status" value="1"/>
</dbReference>
<proteinExistence type="predicted"/>
<sequence>MSEHPIVQLARKTIETYIKEKKIIVPPGELTPEMKEKAGVFVSLHRHGDLRGCIGTFAPTAENVAQEIIRNAIESSTRDPRFPPMTGEELTDLEISVDVLSEPEAVKAISELDAKEYGVIVKAGRRKGLLLPDLEGVNTPEEQIAICRRKAGIGENEAVELFRFRVKRYH</sequence>
<dbReference type="AlphaFoldDB" id="A0A9D6UN29"/>
<organism evidence="2 3">
    <name type="scientific">Candidatus Saganbacteria bacterium</name>
    <dbReference type="NCBI Taxonomy" id="2575572"/>
    <lineage>
        <taxon>Bacteria</taxon>
        <taxon>Bacillati</taxon>
        <taxon>Saganbacteria</taxon>
    </lineage>
</organism>
<feature type="domain" description="AMMECR1" evidence="1">
    <location>
        <begin position="1"/>
        <end position="170"/>
    </location>
</feature>
<dbReference type="EMBL" id="JACRKR010000151">
    <property type="protein sequence ID" value="MBI5078988.1"/>
    <property type="molecule type" value="Genomic_DNA"/>
</dbReference>
<reference evidence="2" key="1">
    <citation type="submission" date="2020-07" db="EMBL/GenBank/DDBJ databases">
        <title>Huge and variable diversity of episymbiotic CPR bacteria and DPANN archaea in groundwater ecosystems.</title>
        <authorList>
            <person name="He C.Y."/>
            <person name="Keren R."/>
            <person name="Whittaker M."/>
            <person name="Farag I.F."/>
            <person name="Doudna J."/>
            <person name="Cate J.H.D."/>
            <person name="Banfield J.F."/>
        </authorList>
    </citation>
    <scope>NUCLEOTIDE SEQUENCE</scope>
    <source>
        <strain evidence="2">NC_groundwater_1860_Pr3_B-0.1um_51_7</strain>
    </source>
</reference>
<dbReference type="NCBIfam" id="TIGR04335">
    <property type="entry name" value="AmmeMemoSam_A"/>
    <property type="match status" value="1"/>
</dbReference>
<gene>
    <name evidence="2" type="primary">amrA</name>
    <name evidence="2" type="ORF">HZB08_03105</name>
</gene>
<dbReference type="PANTHER" id="PTHR13016:SF0">
    <property type="entry name" value="AMME SYNDROME CANDIDATE GENE 1 PROTEIN"/>
    <property type="match status" value="1"/>
</dbReference>
<dbReference type="NCBIfam" id="TIGR00296">
    <property type="entry name" value="TIGR00296 family protein"/>
    <property type="match status" value="1"/>
</dbReference>
<dbReference type="InterPro" id="IPR027485">
    <property type="entry name" value="AMMECR1_N"/>
</dbReference>
<dbReference type="InterPro" id="IPR002733">
    <property type="entry name" value="AMMECR1_domain"/>
</dbReference>
<dbReference type="Proteomes" id="UP000808761">
    <property type="component" value="Unassembled WGS sequence"/>
</dbReference>
<dbReference type="SUPFAM" id="SSF143447">
    <property type="entry name" value="AMMECR1-like"/>
    <property type="match status" value="1"/>
</dbReference>
<dbReference type="PANTHER" id="PTHR13016">
    <property type="entry name" value="AMMECR1 HOMOLOG"/>
    <property type="match status" value="1"/>
</dbReference>
<name>A0A9D6UN29_UNCSA</name>
<protein>
    <submittedName>
        <fullName evidence="2">AmmeMemoRadiSam system protein A</fullName>
    </submittedName>
</protein>
<dbReference type="InterPro" id="IPR023473">
    <property type="entry name" value="AMMECR1"/>
</dbReference>
<evidence type="ECO:0000259" key="1">
    <source>
        <dbReference type="PROSITE" id="PS51112"/>
    </source>
</evidence>
<dbReference type="Gene3D" id="3.30.1490.150">
    <property type="entry name" value="Hypothetical protein ph0010, domain 2"/>
    <property type="match status" value="1"/>
</dbReference>
<dbReference type="PROSITE" id="PS51112">
    <property type="entry name" value="AMMECR1"/>
    <property type="match status" value="1"/>
</dbReference>
<dbReference type="InterPro" id="IPR036071">
    <property type="entry name" value="AMMECR1_dom_sf"/>
</dbReference>